<feature type="transmembrane region" description="Helical" evidence="1">
    <location>
        <begin position="54"/>
        <end position="78"/>
    </location>
</feature>
<dbReference type="Proteomes" id="UP000823636">
    <property type="component" value="Unassembled WGS sequence"/>
</dbReference>
<keyword evidence="1" id="KW-1133">Transmembrane helix</keyword>
<protein>
    <submittedName>
        <fullName evidence="2">Uncharacterized protein</fullName>
    </submittedName>
</protein>
<proteinExistence type="predicted"/>
<reference evidence="2" key="2">
    <citation type="journal article" date="2021" name="PeerJ">
        <title>Extensive microbial diversity within the chicken gut microbiome revealed by metagenomics and culture.</title>
        <authorList>
            <person name="Gilroy R."/>
            <person name="Ravi A."/>
            <person name="Getino M."/>
            <person name="Pursley I."/>
            <person name="Horton D.L."/>
            <person name="Alikhan N.F."/>
            <person name="Baker D."/>
            <person name="Gharbi K."/>
            <person name="Hall N."/>
            <person name="Watson M."/>
            <person name="Adriaenssens E.M."/>
            <person name="Foster-Nyarko E."/>
            <person name="Jarju S."/>
            <person name="Secka A."/>
            <person name="Antonio M."/>
            <person name="Oren A."/>
            <person name="Chaudhuri R.R."/>
            <person name="La Ragione R."/>
            <person name="Hildebrand F."/>
            <person name="Pallen M.J."/>
        </authorList>
    </citation>
    <scope>NUCLEOTIDE SEQUENCE</scope>
    <source>
        <strain evidence="2">G3-4614</strain>
    </source>
</reference>
<feature type="transmembrane region" description="Helical" evidence="1">
    <location>
        <begin position="28"/>
        <end position="48"/>
    </location>
</feature>
<reference evidence="2" key="1">
    <citation type="submission" date="2020-10" db="EMBL/GenBank/DDBJ databases">
        <authorList>
            <person name="Gilroy R."/>
        </authorList>
    </citation>
    <scope>NUCLEOTIDE SEQUENCE</scope>
    <source>
        <strain evidence="2">G3-4614</strain>
    </source>
</reference>
<organism evidence="2 3">
    <name type="scientific">Candidatus Caccoplasma merdipullorum</name>
    <dbReference type="NCBI Taxonomy" id="2840718"/>
    <lineage>
        <taxon>Bacteria</taxon>
        <taxon>Pseudomonadati</taxon>
        <taxon>Bacteroidota</taxon>
        <taxon>Bacteroidia</taxon>
        <taxon>Bacteroidales</taxon>
        <taxon>Bacteroidaceae</taxon>
        <taxon>Bacteroidaceae incertae sedis</taxon>
        <taxon>Candidatus Caccoplasma</taxon>
    </lineage>
</organism>
<dbReference type="AlphaFoldDB" id="A0A9D9H6C8"/>
<evidence type="ECO:0000256" key="1">
    <source>
        <dbReference type="SAM" id="Phobius"/>
    </source>
</evidence>
<keyword evidence="1" id="KW-0812">Transmembrane</keyword>
<name>A0A9D9H6C8_9BACT</name>
<dbReference type="EMBL" id="JADIMW010000012">
    <property type="protein sequence ID" value="MBO8437524.1"/>
    <property type="molecule type" value="Genomic_DNA"/>
</dbReference>
<gene>
    <name evidence="2" type="ORF">IAC54_01315</name>
</gene>
<keyword evidence="1" id="KW-0472">Membrane</keyword>
<sequence length="173" mass="20085">MKEEQTEEFEMLRKTYTYEPATIFTNQLSNLAFGIGMVVVPMICPFGLRIRRAYILSPAVFSAILITGGVLLLLFTYFSMRKALALKKQGGTITVDNGRVTYPEVRKGKIEYDTFHVSDIEYIKDDEKENQCKISLPDKYVIFETKYFDSFDEYDEFRALLEKKHNNQNTIKS</sequence>
<comment type="caution">
    <text evidence="2">The sequence shown here is derived from an EMBL/GenBank/DDBJ whole genome shotgun (WGS) entry which is preliminary data.</text>
</comment>
<evidence type="ECO:0000313" key="3">
    <source>
        <dbReference type="Proteomes" id="UP000823636"/>
    </source>
</evidence>
<accession>A0A9D9H6C8</accession>
<evidence type="ECO:0000313" key="2">
    <source>
        <dbReference type="EMBL" id="MBO8437524.1"/>
    </source>
</evidence>